<feature type="compositionally biased region" description="Pro residues" evidence="1">
    <location>
        <begin position="23"/>
        <end position="32"/>
    </location>
</feature>
<accession>A0A4S2MTC1</accession>
<proteinExistence type="predicted"/>
<gene>
    <name evidence="2" type="ORF">EX30DRAFT_75058</name>
</gene>
<organism evidence="2 3">
    <name type="scientific">Ascodesmis nigricans</name>
    <dbReference type="NCBI Taxonomy" id="341454"/>
    <lineage>
        <taxon>Eukaryota</taxon>
        <taxon>Fungi</taxon>
        <taxon>Dikarya</taxon>
        <taxon>Ascomycota</taxon>
        <taxon>Pezizomycotina</taxon>
        <taxon>Pezizomycetes</taxon>
        <taxon>Pezizales</taxon>
        <taxon>Ascodesmidaceae</taxon>
        <taxon>Ascodesmis</taxon>
    </lineage>
</organism>
<dbReference type="InParanoid" id="A0A4S2MTC1"/>
<evidence type="ECO:0000313" key="3">
    <source>
        <dbReference type="Proteomes" id="UP000298138"/>
    </source>
</evidence>
<feature type="region of interest" description="Disordered" evidence="1">
    <location>
        <begin position="1"/>
        <end position="114"/>
    </location>
</feature>
<evidence type="ECO:0000256" key="1">
    <source>
        <dbReference type="SAM" id="MobiDB-lite"/>
    </source>
</evidence>
<reference evidence="2 3" key="1">
    <citation type="submission" date="2019-04" db="EMBL/GenBank/DDBJ databases">
        <title>Comparative genomics and transcriptomics to analyze fruiting body development in filamentous ascomycetes.</title>
        <authorList>
            <consortium name="DOE Joint Genome Institute"/>
            <person name="Lutkenhaus R."/>
            <person name="Traeger S."/>
            <person name="Breuer J."/>
            <person name="Kuo A."/>
            <person name="Lipzen A."/>
            <person name="Pangilinan J."/>
            <person name="Dilworth D."/>
            <person name="Sandor L."/>
            <person name="Poggeler S."/>
            <person name="Barry K."/>
            <person name="Grigoriev I.V."/>
            <person name="Nowrousian M."/>
        </authorList>
    </citation>
    <scope>NUCLEOTIDE SEQUENCE [LARGE SCALE GENOMIC DNA]</scope>
    <source>
        <strain evidence="2 3">CBS 389.68</strain>
    </source>
</reference>
<protein>
    <submittedName>
        <fullName evidence="2">Uncharacterized protein</fullName>
    </submittedName>
</protein>
<name>A0A4S2MTC1_9PEZI</name>
<dbReference type="Proteomes" id="UP000298138">
    <property type="component" value="Unassembled WGS sequence"/>
</dbReference>
<feature type="compositionally biased region" description="Polar residues" evidence="1">
    <location>
        <begin position="50"/>
        <end position="80"/>
    </location>
</feature>
<keyword evidence="3" id="KW-1185">Reference proteome</keyword>
<sequence length="181" mass="20129">MPISLRDDFPPTTMGNPLITTITPPPPTPSLRPTPSYKTRTLPPLPPAIPSSQNHHLVSRASSHHTTTQSPNHRIQSPQHPLTPHSHYRRRSFQTPQYNEYRNPSPPRSSAPAVVGGIPYEMQAIEFTPVSEFSSDSEDDDGPGRYLSRTKTLAKDVLFPRKGGNKLRSRKGPGPGQPRKY</sequence>
<feature type="region of interest" description="Disordered" evidence="1">
    <location>
        <begin position="129"/>
        <end position="181"/>
    </location>
</feature>
<dbReference type="AlphaFoldDB" id="A0A4S2MTC1"/>
<evidence type="ECO:0000313" key="2">
    <source>
        <dbReference type="EMBL" id="TGZ79749.1"/>
    </source>
</evidence>
<dbReference type="EMBL" id="ML220129">
    <property type="protein sequence ID" value="TGZ79749.1"/>
    <property type="molecule type" value="Genomic_DNA"/>
</dbReference>
<feature type="compositionally biased region" description="Polar residues" evidence="1">
    <location>
        <begin position="93"/>
        <end position="102"/>
    </location>
</feature>